<comment type="similarity">
    <text evidence="1">Belongs to the hemerythrin family.</text>
</comment>
<dbReference type="AlphaFoldDB" id="A0A831RLD2"/>
<keyword evidence="4" id="KW-0472">Membrane</keyword>
<dbReference type="InterPro" id="IPR035938">
    <property type="entry name" value="Hemerythrin-like_sf"/>
</dbReference>
<accession>A0A831RLD2</accession>
<keyword evidence="2" id="KW-0479">Metal-binding</keyword>
<dbReference type="CDD" id="cd12107">
    <property type="entry name" value="Hemerythrin"/>
    <property type="match status" value="1"/>
</dbReference>
<dbReference type="PANTHER" id="PTHR37164">
    <property type="entry name" value="BACTERIOHEMERYTHRIN"/>
    <property type="match status" value="1"/>
</dbReference>
<dbReference type="EMBL" id="DRKP01000011">
    <property type="protein sequence ID" value="HEB95009.1"/>
    <property type="molecule type" value="Genomic_DNA"/>
</dbReference>
<dbReference type="SUPFAM" id="SSF47188">
    <property type="entry name" value="Hemerythrin-like"/>
    <property type="match status" value="1"/>
</dbReference>
<dbReference type="GO" id="GO:0046872">
    <property type="term" value="F:metal ion binding"/>
    <property type="evidence" value="ECO:0007669"/>
    <property type="project" value="UniProtKB-KW"/>
</dbReference>
<keyword evidence="4" id="KW-0812">Transmembrane</keyword>
<keyword evidence="4" id="KW-1133">Transmembrane helix</keyword>
<evidence type="ECO:0000256" key="2">
    <source>
        <dbReference type="ARBA" id="ARBA00022723"/>
    </source>
</evidence>
<protein>
    <submittedName>
        <fullName evidence="6">Bacteriohemerythrin</fullName>
    </submittedName>
</protein>
<sequence length="189" mass="21779">MQNKKILLAVILVLLAAADVLVFMAMGAASPAPWLLLVGLLLVPLLLRSKATKCDSFLVWDEDLSVGIEAMDRDHKKLLNLINNLRAAVLCNTGEAFERRNLEDLVEYTKEHLQREEELLRQHEFPNYEGHKAQHDQMISYVNTYVRRYDEQGRKILPEVADYLTLWLTDHIKVTDKQYSAYLNERGVT</sequence>
<organism evidence="6">
    <name type="scientific">Sedimenticola thiotaurini</name>
    <dbReference type="NCBI Taxonomy" id="1543721"/>
    <lineage>
        <taxon>Bacteria</taxon>
        <taxon>Pseudomonadati</taxon>
        <taxon>Pseudomonadota</taxon>
        <taxon>Gammaproteobacteria</taxon>
        <taxon>Chromatiales</taxon>
        <taxon>Sedimenticolaceae</taxon>
        <taxon>Sedimenticola</taxon>
    </lineage>
</organism>
<proteinExistence type="inferred from homology"/>
<feature type="domain" description="Hemerythrin-like" evidence="5">
    <location>
        <begin position="67"/>
        <end position="180"/>
    </location>
</feature>
<evidence type="ECO:0000259" key="5">
    <source>
        <dbReference type="Pfam" id="PF01814"/>
    </source>
</evidence>
<evidence type="ECO:0000256" key="1">
    <source>
        <dbReference type="ARBA" id="ARBA00010587"/>
    </source>
</evidence>
<dbReference type="NCBIfam" id="TIGR02481">
    <property type="entry name" value="hemeryth_dom"/>
    <property type="match status" value="1"/>
</dbReference>
<dbReference type="InterPro" id="IPR012827">
    <property type="entry name" value="Hemerythrin_metal-bd"/>
</dbReference>
<reference evidence="6" key="1">
    <citation type="journal article" date="2020" name="mSystems">
        <title>Genome- and Community-Level Interaction Insights into Carbon Utilization and Element Cycling Functions of Hydrothermarchaeota in Hydrothermal Sediment.</title>
        <authorList>
            <person name="Zhou Z."/>
            <person name="Liu Y."/>
            <person name="Xu W."/>
            <person name="Pan J."/>
            <person name="Luo Z.H."/>
            <person name="Li M."/>
        </authorList>
    </citation>
    <scope>NUCLEOTIDE SEQUENCE [LARGE SCALE GENOMIC DNA]</scope>
    <source>
        <strain evidence="6">HyVt-443</strain>
    </source>
</reference>
<evidence type="ECO:0000313" key="6">
    <source>
        <dbReference type="EMBL" id="HEB95009.1"/>
    </source>
</evidence>
<dbReference type="Pfam" id="PF01814">
    <property type="entry name" value="Hemerythrin"/>
    <property type="match status" value="1"/>
</dbReference>
<keyword evidence="3" id="KW-0408">Iron</keyword>
<evidence type="ECO:0000256" key="3">
    <source>
        <dbReference type="ARBA" id="ARBA00023004"/>
    </source>
</evidence>
<feature type="transmembrane region" description="Helical" evidence="4">
    <location>
        <begin position="28"/>
        <end position="47"/>
    </location>
</feature>
<evidence type="ECO:0000256" key="4">
    <source>
        <dbReference type="SAM" id="Phobius"/>
    </source>
</evidence>
<dbReference type="Gene3D" id="1.20.120.50">
    <property type="entry name" value="Hemerythrin-like"/>
    <property type="match status" value="1"/>
</dbReference>
<dbReference type="InterPro" id="IPR050669">
    <property type="entry name" value="Hemerythrin"/>
</dbReference>
<dbReference type="NCBIfam" id="NF033749">
    <property type="entry name" value="bact_hemeryth"/>
    <property type="match status" value="1"/>
</dbReference>
<name>A0A831RLD2_9GAMM</name>
<dbReference type="PANTHER" id="PTHR37164:SF1">
    <property type="entry name" value="BACTERIOHEMERYTHRIN"/>
    <property type="match status" value="1"/>
</dbReference>
<comment type="caution">
    <text evidence="6">The sequence shown here is derived from an EMBL/GenBank/DDBJ whole genome shotgun (WGS) entry which is preliminary data.</text>
</comment>
<dbReference type="InterPro" id="IPR012312">
    <property type="entry name" value="Hemerythrin-like"/>
</dbReference>
<dbReference type="Proteomes" id="UP000886251">
    <property type="component" value="Unassembled WGS sequence"/>
</dbReference>
<gene>
    <name evidence="6" type="ORF">ENI96_01095</name>
</gene>